<dbReference type="Proteomes" id="UP001497516">
    <property type="component" value="Chromosome 9"/>
</dbReference>
<name>A0AAV2GMX6_9ROSI</name>
<protein>
    <recommendedName>
        <fullName evidence="4">Dirigent protein</fullName>
    </recommendedName>
</protein>
<dbReference type="AlphaFoldDB" id="A0AAV2GMX6"/>
<reference evidence="2 3" key="1">
    <citation type="submission" date="2024-04" db="EMBL/GenBank/DDBJ databases">
        <authorList>
            <person name="Fracassetti M."/>
        </authorList>
    </citation>
    <scope>NUCLEOTIDE SEQUENCE [LARGE SCALE GENOMIC DNA]</scope>
</reference>
<dbReference type="GO" id="GO:0050793">
    <property type="term" value="P:regulation of developmental process"/>
    <property type="evidence" value="ECO:0007669"/>
    <property type="project" value="InterPro"/>
</dbReference>
<keyword evidence="1" id="KW-0732">Signal</keyword>
<dbReference type="PANTHER" id="PTHR34663">
    <property type="entry name" value="OS06G0637400 PROTEIN"/>
    <property type="match status" value="1"/>
</dbReference>
<gene>
    <name evidence="2" type="ORF">LTRI10_LOCUS50123</name>
</gene>
<evidence type="ECO:0000313" key="3">
    <source>
        <dbReference type="Proteomes" id="UP001497516"/>
    </source>
</evidence>
<proteinExistence type="predicted"/>
<evidence type="ECO:0008006" key="4">
    <source>
        <dbReference type="Google" id="ProtNLM"/>
    </source>
</evidence>
<dbReference type="GO" id="GO:0045087">
    <property type="term" value="P:innate immune response"/>
    <property type="evidence" value="ECO:0007669"/>
    <property type="project" value="InterPro"/>
</dbReference>
<evidence type="ECO:0000313" key="2">
    <source>
        <dbReference type="EMBL" id="CAL1410725.1"/>
    </source>
</evidence>
<keyword evidence="3" id="KW-1185">Reference proteome</keyword>
<dbReference type="EMBL" id="OZ034822">
    <property type="protein sequence ID" value="CAL1410725.1"/>
    <property type="molecule type" value="Genomic_DNA"/>
</dbReference>
<sequence>MVAMNCRSFNSFIIVASTLVVYLSCASRPSEAARPLNLDGPITKGMEVFLFEEGSVKGLGGIKAHSGPSPAEGYSLTLGLGGIKHSGPAPGQGNRHIDGASRVAVLGGIKNSAGSVSWCSPFIQSIKHSGPAPGGGH</sequence>
<dbReference type="PANTHER" id="PTHR34663:SF9">
    <property type="entry name" value="OS06G0637400 PROTEIN"/>
    <property type="match status" value="1"/>
</dbReference>
<dbReference type="InterPro" id="IPR044700">
    <property type="entry name" value="PIP2/PIPL1"/>
</dbReference>
<accession>A0AAV2GMX6</accession>
<organism evidence="2 3">
    <name type="scientific">Linum trigynum</name>
    <dbReference type="NCBI Taxonomy" id="586398"/>
    <lineage>
        <taxon>Eukaryota</taxon>
        <taxon>Viridiplantae</taxon>
        <taxon>Streptophyta</taxon>
        <taxon>Embryophyta</taxon>
        <taxon>Tracheophyta</taxon>
        <taxon>Spermatophyta</taxon>
        <taxon>Magnoliopsida</taxon>
        <taxon>eudicotyledons</taxon>
        <taxon>Gunneridae</taxon>
        <taxon>Pentapetalae</taxon>
        <taxon>rosids</taxon>
        <taxon>fabids</taxon>
        <taxon>Malpighiales</taxon>
        <taxon>Linaceae</taxon>
        <taxon>Linum</taxon>
    </lineage>
</organism>
<feature type="chain" id="PRO_5043673954" description="Dirigent protein" evidence="1">
    <location>
        <begin position="33"/>
        <end position="137"/>
    </location>
</feature>
<feature type="signal peptide" evidence="1">
    <location>
        <begin position="1"/>
        <end position="32"/>
    </location>
</feature>
<evidence type="ECO:0000256" key="1">
    <source>
        <dbReference type="SAM" id="SignalP"/>
    </source>
</evidence>